<dbReference type="Proteomes" id="UP001302602">
    <property type="component" value="Unassembled WGS sequence"/>
</dbReference>
<evidence type="ECO:0000313" key="1">
    <source>
        <dbReference type="EMBL" id="KAK4123108.1"/>
    </source>
</evidence>
<sequence length="132" mass="14442">MLVWQNRDIVWEAVRCLRSLPSWPLPARGKQASPCPGDGGVAPAVGFGFRVTSVPPPLGSGCLTRSSRAKHLDFGLSTVVASSKLRYLCSSSWGGLTRMPKNQTWAQFLPFPIHSITTSINNKQVHDRTQNP</sequence>
<keyword evidence="2" id="KW-1185">Reference proteome</keyword>
<dbReference type="AlphaFoldDB" id="A0AAN6TYM3"/>
<accession>A0AAN6TYM3</accession>
<dbReference type="GeneID" id="87824192"/>
<organism evidence="1 2">
    <name type="scientific">Parathielavia appendiculata</name>
    <dbReference type="NCBI Taxonomy" id="2587402"/>
    <lineage>
        <taxon>Eukaryota</taxon>
        <taxon>Fungi</taxon>
        <taxon>Dikarya</taxon>
        <taxon>Ascomycota</taxon>
        <taxon>Pezizomycotina</taxon>
        <taxon>Sordariomycetes</taxon>
        <taxon>Sordariomycetidae</taxon>
        <taxon>Sordariales</taxon>
        <taxon>Chaetomiaceae</taxon>
        <taxon>Parathielavia</taxon>
    </lineage>
</organism>
<reference evidence="1" key="1">
    <citation type="journal article" date="2023" name="Mol. Phylogenet. Evol.">
        <title>Genome-scale phylogeny and comparative genomics of the fungal order Sordariales.</title>
        <authorList>
            <person name="Hensen N."/>
            <person name="Bonometti L."/>
            <person name="Westerberg I."/>
            <person name="Brannstrom I.O."/>
            <person name="Guillou S."/>
            <person name="Cros-Aarteil S."/>
            <person name="Calhoun S."/>
            <person name="Haridas S."/>
            <person name="Kuo A."/>
            <person name="Mondo S."/>
            <person name="Pangilinan J."/>
            <person name="Riley R."/>
            <person name="LaButti K."/>
            <person name="Andreopoulos B."/>
            <person name="Lipzen A."/>
            <person name="Chen C."/>
            <person name="Yan M."/>
            <person name="Daum C."/>
            <person name="Ng V."/>
            <person name="Clum A."/>
            <person name="Steindorff A."/>
            <person name="Ohm R.A."/>
            <person name="Martin F."/>
            <person name="Silar P."/>
            <person name="Natvig D.O."/>
            <person name="Lalanne C."/>
            <person name="Gautier V."/>
            <person name="Ament-Velasquez S.L."/>
            <person name="Kruys A."/>
            <person name="Hutchinson M.I."/>
            <person name="Powell A.J."/>
            <person name="Barry K."/>
            <person name="Miller A.N."/>
            <person name="Grigoriev I.V."/>
            <person name="Debuchy R."/>
            <person name="Gladieux P."/>
            <person name="Hiltunen Thoren M."/>
            <person name="Johannesson H."/>
        </authorList>
    </citation>
    <scope>NUCLEOTIDE SEQUENCE</scope>
    <source>
        <strain evidence="1">CBS 731.68</strain>
    </source>
</reference>
<comment type="caution">
    <text evidence="1">The sequence shown here is derived from an EMBL/GenBank/DDBJ whole genome shotgun (WGS) entry which is preliminary data.</text>
</comment>
<reference evidence="1" key="2">
    <citation type="submission" date="2023-05" db="EMBL/GenBank/DDBJ databases">
        <authorList>
            <consortium name="Lawrence Berkeley National Laboratory"/>
            <person name="Steindorff A."/>
            <person name="Hensen N."/>
            <person name="Bonometti L."/>
            <person name="Westerberg I."/>
            <person name="Brannstrom I.O."/>
            <person name="Guillou S."/>
            <person name="Cros-Aarteil S."/>
            <person name="Calhoun S."/>
            <person name="Haridas S."/>
            <person name="Kuo A."/>
            <person name="Mondo S."/>
            <person name="Pangilinan J."/>
            <person name="Riley R."/>
            <person name="Labutti K."/>
            <person name="Andreopoulos B."/>
            <person name="Lipzen A."/>
            <person name="Chen C."/>
            <person name="Yanf M."/>
            <person name="Daum C."/>
            <person name="Ng V."/>
            <person name="Clum A."/>
            <person name="Ohm R."/>
            <person name="Martin F."/>
            <person name="Silar P."/>
            <person name="Natvig D."/>
            <person name="Lalanne C."/>
            <person name="Gautier V."/>
            <person name="Ament-Velasquez S.L."/>
            <person name="Kruys A."/>
            <person name="Hutchinson M.I."/>
            <person name="Powell A.J."/>
            <person name="Barry K."/>
            <person name="Miller A.N."/>
            <person name="Grigoriev I.V."/>
            <person name="Debuchy R."/>
            <person name="Gladieux P."/>
            <person name="Thoren M.H."/>
            <person name="Johannesson H."/>
        </authorList>
    </citation>
    <scope>NUCLEOTIDE SEQUENCE</scope>
    <source>
        <strain evidence="1">CBS 731.68</strain>
    </source>
</reference>
<evidence type="ECO:0000313" key="2">
    <source>
        <dbReference type="Proteomes" id="UP001302602"/>
    </source>
</evidence>
<name>A0AAN6TYM3_9PEZI</name>
<protein>
    <submittedName>
        <fullName evidence="1">Uncharacterized protein</fullName>
    </submittedName>
</protein>
<dbReference type="RefSeq" id="XP_062646879.1">
    <property type="nucleotide sequence ID" value="XM_062787422.1"/>
</dbReference>
<proteinExistence type="predicted"/>
<dbReference type="EMBL" id="MU853229">
    <property type="protein sequence ID" value="KAK4123108.1"/>
    <property type="molecule type" value="Genomic_DNA"/>
</dbReference>
<gene>
    <name evidence="1" type="ORF">N657DRAFT_448020</name>
</gene>